<gene>
    <name evidence="7" type="ORF">R5R35_005843</name>
</gene>
<dbReference type="PANTHER" id="PTHR48414:SF1">
    <property type="entry name" value="POP5 HOMOLOG, RIBONUCLEASE P_MRP SUBUNIT"/>
    <property type="match status" value="1"/>
</dbReference>
<dbReference type="GO" id="GO:0030677">
    <property type="term" value="C:ribonuclease P complex"/>
    <property type="evidence" value="ECO:0007669"/>
    <property type="project" value="InterPro"/>
</dbReference>
<evidence type="ECO:0000256" key="2">
    <source>
        <dbReference type="ARBA" id="ARBA00022552"/>
    </source>
</evidence>
<sequence>MVRFKYRYFTVQMSLQVKKLSLFEPFYIKQESITTALRNKIKELHGDYGVAAVEFGLQVKYCNPHTQIILVRAQHGAHRYVASALPFVKLIEDHPVTLKTLYTGTSLRHCFLFLMRYQKFHLKKIWHLLQEEQKKLMESAFLNVKLDKLTEKMK</sequence>
<evidence type="ECO:0000256" key="4">
    <source>
        <dbReference type="ARBA" id="ARBA00023242"/>
    </source>
</evidence>
<comment type="function">
    <text evidence="6">Component of ribonuclease P, a protein complex that generates mature tRNA molecules by cleaving their 5'-ends.</text>
</comment>
<dbReference type="Gene3D" id="3.30.70.3250">
    <property type="entry name" value="Ribonuclease P, Pop5 subunit"/>
    <property type="match status" value="1"/>
</dbReference>
<name>A0AAN9VS67_9ORTH</name>
<evidence type="ECO:0000313" key="7">
    <source>
        <dbReference type="EMBL" id="KAK7867125.1"/>
    </source>
</evidence>
<dbReference type="InterPro" id="IPR016819">
    <property type="entry name" value="RNase_P/MRP_POP5"/>
</dbReference>
<dbReference type="InterPro" id="IPR002759">
    <property type="entry name" value="Pop5/Rpp14/Rnp2-like"/>
</dbReference>
<dbReference type="AlphaFoldDB" id="A0AAN9VS67"/>
<keyword evidence="3 6" id="KW-0819">tRNA processing</keyword>
<dbReference type="GO" id="GO:0001682">
    <property type="term" value="P:tRNA 5'-leader removal"/>
    <property type="evidence" value="ECO:0007669"/>
    <property type="project" value="InterPro"/>
</dbReference>
<comment type="subcellular location">
    <subcellularLocation>
        <location evidence="6">Nucleus</location>
        <location evidence="6">Nucleolus</location>
    </subcellularLocation>
</comment>
<dbReference type="Pfam" id="PF01900">
    <property type="entry name" value="RNase_P_Rpp14"/>
    <property type="match status" value="1"/>
</dbReference>
<proteinExistence type="inferred from homology"/>
<dbReference type="GO" id="GO:0006364">
    <property type="term" value="P:rRNA processing"/>
    <property type="evidence" value="ECO:0007669"/>
    <property type="project" value="UniProtKB-KW"/>
</dbReference>
<accession>A0AAN9VS67</accession>
<dbReference type="InterPro" id="IPR038085">
    <property type="entry name" value="Rnp2-like_sf"/>
</dbReference>
<dbReference type="GO" id="GO:0005730">
    <property type="term" value="C:nucleolus"/>
    <property type="evidence" value="ECO:0007669"/>
    <property type="project" value="UniProtKB-SubCell"/>
</dbReference>
<evidence type="ECO:0000313" key="8">
    <source>
        <dbReference type="Proteomes" id="UP001378592"/>
    </source>
</evidence>
<protein>
    <recommendedName>
        <fullName evidence="5 6">Ribonuclease P/MRP protein subunit POP5</fullName>
    </recommendedName>
</protein>
<dbReference type="EMBL" id="JAZDUA010000126">
    <property type="protein sequence ID" value="KAK7867125.1"/>
    <property type="molecule type" value="Genomic_DNA"/>
</dbReference>
<dbReference type="PANTHER" id="PTHR48414">
    <property type="entry name" value="POP5 HOMOLOG, RIBONUCLEASE P_MRP SUBUNIT"/>
    <property type="match status" value="1"/>
</dbReference>
<evidence type="ECO:0000256" key="3">
    <source>
        <dbReference type="ARBA" id="ARBA00022694"/>
    </source>
</evidence>
<dbReference type="Proteomes" id="UP001378592">
    <property type="component" value="Unassembled WGS sequence"/>
</dbReference>
<evidence type="ECO:0000256" key="6">
    <source>
        <dbReference type="PIRNR" id="PIRNR023803"/>
    </source>
</evidence>
<dbReference type="GO" id="GO:0033204">
    <property type="term" value="F:ribonuclease P RNA binding"/>
    <property type="evidence" value="ECO:0007669"/>
    <property type="project" value="InterPro"/>
</dbReference>
<reference evidence="7 8" key="1">
    <citation type="submission" date="2024-03" db="EMBL/GenBank/DDBJ databases">
        <title>The genome assembly and annotation of the cricket Gryllus longicercus Weissman &amp; Gray.</title>
        <authorList>
            <person name="Szrajer S."/>
            <person name="Gray D."/>
            <person name="Ylla G."/>
        </authorList>
    </citation>
    <scope>NUCLEOTIDE SEQUENCE [LARGE SCALE GENOMIC DNA]</scope>
    <source>
        <strain evidence="7">DAG 2021-001</strain>
        <tissue evidence="7">Whole body minus gut</tissue>
    </source>
</reference>
<dbReference type="PIRSF" id="PIRSF023803">
    <property type="entry name" value="Ribonuclease_P_prd"/>
    <property type="match status" value="1"/>
</dbReference>
<keyword evidence="2" id="KW-0698">rRNA processing</keyword>
<keyword evidence="4 6" id="KW-0539">Nucleus</keyword>
<evidence type="ECO:0000256" key="5">
    <source>
        <dbReference type="ARBA" id="ARBA00044198"/>
    </source>
</evidence>
<comment type="caution">
    <text evidence="7">The sequence shown here is derived from an EMBL/GenBank/DDBJ whole genome shotgun (WGS) entry which is preliminary data.</text>
</comment>
<organism evidence="7 8">
    <name type="scientific">Gryllus longicercus</name>
    <dbReference type="NCBI Taxonomy" id="2509291"/>
    <lineage>
        <taxon>Eukaryota</taxon>
        <taxon>Metazoa</taxon>
        <taxon>Ecdysozoa</taxon>
        <taxon>Arthropoda</taxon>
        <taxon>Hexapoda</taxon>
        <taxon>Insecta</taxon>
        <taxon>Pterygota</taxon>
        <taxon>Neoptera</taxon>
        <taxon>Polyneoptera</taxon>
        <taxon>Orthoptera</taxon>
        <taxon>Ensifera</taxon>
        <taxon>Gryllidea</taxon>
        <taxon>Grylloidea</taxon>
        <taxon>Gryllidae</taxon>
        <taxon>Gryllinae</taxon>
        <taxon>Gryllus</taxon>
    </lineage>
</organism>
<dbReference type="SUPFAM" id="SSF160350">
    <property type="entry name" value="Rnp2-like"/>
    <property type="match status" value="1"/>
</dbReference>
<keyword evidence="8" id="KW-1185">Reference proteome</keyword>
<comment type="similarity">
    <text evidence="1 6">Belongs to the eukaryotic/archaeal RNase P protein component 2 family.</text>
</comment>
<evidence type="ECO:0000256" key="1">
    <source>
        <dbReference type="ARBA" id="ARBA00010800"/>
    </source>
</evidence>